<evidence type="ECO:0000256" key="4">
    <source>
        <dbReference type="ARBA" id="ARBA00022964"/>
    </source>
</evidence>
<accession>A0A1B1YSI3</accession>
<protein>
    <recommendedName>
        <fullName evidence="8">Aromatic-ring-hydroxylating dioxygenase subunit beta</fullName>
    </recommendedName>
</protein>
<dbReference type="Proteomes" id="UP000092952">
    <property type="component" value="Chromosome"/>
</dbReference>
<evidence type="ECO:0000256" key="3">
    <source>
        <dbReference type="ARBA" id="ARBA00022797"/>
    </source>
</evidence>
<dbReference type="InterPro" id="IPR000391">
    <property type="entry name" value="Rng_hydr_dOase-bsu"/>
</dbReference>
<evidence type="ECO:0008006" key="8">
    <source>
        <dbReference type="Google" id="ProtNLM"/>
    </source>
</evidence>
<dbReference type="AlphaFoldDB" id="A0A1B1YSI3"/>
<dbReference type="GO" id="GO:0051213">
    <property type="term" value="F:dioxygenase activity"/>
    <property type="evidence" value="ECO:0007669"/>
    <property type="project" value="UniProtKB-KW"/>
</dbReference>
<dbReference type="OrthoDB" id="3212009at2"/>
<evidence type="ECO:0000313" key="7">
    <source>
        <dbReference type="Proteomes" id="UP000092952"/>
    </source>
</evidence>
<sequence length="177" mass="20510">MTTETAARVVEDALYRRLCDFYYDEADLLSQRQYVKWFALLTEDIHYRVGFPEFYEHGTRRQIGIGNPYFDDNHVSLKVRTNLLGNPTTTTAENPPSVYNYFVTNIRARRATDEADAIDVDSRLLIYRVRASEPVPFILGARRKDRLRIEGDGFRIARRDAAIDQSIIQSPNLSFLL</sequence>
<name>A0A1B1YSI3_9GAMM</name>
<evidence type="ECO:0000256" key="5">
    <source>
        <dbReference type="ARBA" id="ARBA00023002"/>
    </source>
</evidence>
<keyword evidence="5" id="KW-0560">Oxidoreductase</keyword>
<comment type="similarity">
    <text evidence="2">Belongs to the bacterial ring-hydroxylating dioxygenase beta subunit family.</text>
</comment>
<dbReference type="InParanoid" id="A0A1B1YSI3"/>
<dbReference type="PANTHER" id="PTHR41534:SF2">
    <property type="entry name" value="3-PHENYLPROPIONATE_CINNAMIC ACID DIOXYGENASE SUBUNIT BETA"/>
    <property type="match status" value="1"/>
</dbReference>
<reference evidence="7" key="1">
    <citation type="submission" date="2016-03" db="EMBL/GenBank/DDBJ databases">
        <title>Complete genome sequence of Solimmundus cernigliae, representing a novel lineage of polycyclic aromatic hydrocarbon degraders within the Gammaproteobacteria.</title>
        <authorList>
            <person name="Singleton D.R."/>
            <person name="Dickey A.N."/>
            <person name="Scholl E.H."/>
            <person name="Wright F.A."/>
            <person name="Aitken M.D."/>
        </authorList>
    </citation>
    <scope>NUCLEOTIDE SEQUENCE [LARGE SCALE GENOMIC DNA]</scope>
    <source>
        <strain evidence="7">TR3.2</strain>
    </source>
</reference>
<evidence type="ECO:0000256" key="1">
    <source>
        <dbReference type="ARBA" id="ARBA00005211"/>
    </source>
</evidence>
<dbReference type="EMBL" id="CP014671">
    <property type="protein sequence ID" value="ANX03695.1"/>
    <property type="molecule type" value="Genomic_DNA"/>
</dbReference>
<dbReference type="SUPFAM" id="SSF54427">
    <property type="entry name" value="NTF2-like"/>
    <property type="match status" value="1"/>
</dbReference>
<dbReference type="KEGG" id="gbi:PG2T_05460"/>
<dbReference type="RefSeq" id="WP_068803268.1">
    <property type="nucleotide sequence ID" value="NZ_CP014671.1"/>
</dbReference>
<gene>
    <name evidence="6" type="ORF">PG2T_05460</name>
</gene>
<dbReference type="Gene3D" id="3.10.450.50">
    <property type="match status" value="1"/>
</dbReference>
<proteinExistence type="inferred from homology"/>
<keyword evidence="4" id="KW-0223">Dioxygenase</keyword>
<evidence type="ECO:0000313" key="6">
    <source>
        <dbReference type="EMBL" id="ANX03695.1"/>
    </source>
</evidence>
<dbReference type="PANTHER" id="PTHR41534">
    <property type="entry name" value="BLR3401 PROTEIN"/>
    <property type="match status" value="1"/>
</dbReference>
<dbReference type="GO" id="GO:0019380">
    <property type="term" value="P:3-phenylpropionate catabolic process"/>
    <property type="evidence" value="ECO:0007669"/>
    <property type="project" value="TreeGrafter"/>
</dbReference>
<organism evidence="6 7">
    <name type="scientific">Immundisolibacter cernigliae</name>
    <dbReference type="NCBI Taxonomy" id="1810504"/>
    <lineage>
        <taxon>Bacteria</taxon>
        <taxon>Pseudomonadati</taxon>
        <taxon>Pseudomonadota</taxon>
        <taxon>Gammaproteobacteria</taxon>
        <taxon>Immundisolibacterales</taxon>
        <taxon>Immundisolibacteraceae</taxon>
        <taxon>Immundisolibacter</taxon>
    </lineage>
</organism>
<comment type="pathway">
    <text evidence="1">Aromatic compound metabolism.</text>
</comment>
<dbReference type="STRING" id="1810504.PG2T_05460"/>
<keyword evidence="3" id="KW-0058">Aromatic hydrocarbons catabolism</keyword>
<evidence type="ECO:0000256" key="2">
    <source>
        <dbReference type="ARBA" id="ARBA00009570"/>
    </source>
</evidence>
<dbReference type="Pfam" id="PF00866">
    <property type="entry name" value="Ring_hydroxyl_B"/>
    <property type="match status" value="1"/>
</dbReference>
<dbReference type="InterPro" id="IPR032710">
    <property type="entry name" value="NTF2-like_dom_sf"/>
</dbReference>
<keyword evidence="7" id="KW-1185">Reference proteome</keyword>